<keyword evidence="2" id="KW-1185">Reference proteome</keyword>
<reference evidence="1 2" key="1">
    <citation type="submission" date="2022-08" db="EMBL/GenBank/DDBJ databases">
        <title>Bacterial and archaeal communities from various locations to study Microbial Dark Matter (Phase II).</title>
        <authorList>
            <person name="Stepanauskas R."/>
        </authorList>
    </citation>
    <scope>NUCLEOTIDE SEQUENCE [LARGE SCALE GENOMIC DNA]</scope>
    <source>
        <strain evidence="1 2">PD1</strain>
    </source>
</reference>
<accession>A0ABT2EQB1</accession>
<evidence type="ECO:0000313" key="1">
    <source>
        <dbReference type="EMBL" id="MCS3920148.1"/>
    </source>
</evidence>
<dbReference type="EMBL" id="JANUCP010000004">
    <property type="protein sequence ID" value="MCS3920148.1"/>
    <property type="molecule type" value="Genomic_DNA"/>
</dbReference>
<proteinExistence type="predicted"/>
<organism evidence="1 2">
    <name type="scientific">Candidatus Fervidibacter sacchari</name>
    <dbReference type="NCBI Taxonomy" id="1448929"/>
    <lineage>
        <taxon>Bacteria</taxon>
        <taxon>Candidatus Fervidibacterota</taxon>
        <taxon>Candidatus Fervidibacter</taxon>
    </lineage>
</organism>
<dbReference type="Proteomes" id="UP001204798">
    <property type="component" value="Unassembled WGS sequence"/>
</dbReference>
<protein>
    <submittedName>
        <fullName evidence="1">Uncharacterized protein</fullName>
    </submittedName>
</protein>
<evidence type="ECO:0000313" key="2">
    <source>
        <dbReference type="Proteomes" id="UP001204798"/>
    </source>
</evidence>
<sequence length="535" mass="60685">MRQLEHGSLMVLLIFVSVLFLASGLSRSQEPSLKQLVSGGEVTDLLHGFSVNIPSGWEVKVHNNAIRINDEKAFCFVVFRVARYNGNLHQVAQSWWLERQAMAGGFNQPRFAFRKLSQGILIVGEGLGYPFVLHPMMSVNFGLLGQTPPSNYREVTAILPGKVTALVITLLFPADTEKAKLDAMMGIVKSFRFLPQEKMVRWRQETIYDPEVGMEAGWIHVPEGFEYRGAIIRQGTKRVPALFLRKGELMMRVDSIDLQSMALQTGFGGNAQTLLTINGQTSQQPRPIFLQSAEDVARLVLGIWQAETGERWELKEQLELPKTEMERTMEQQMQQQLGQAAVVFRRAVQGGLVKLAISAQSGQLVRQAMINGFLIISQQPDPIAASQDCSLSVTVRMFQFPKDQAEQAKGIFTGISNSIRFSPQHALSALERFTKENQELNRMVMQMLREEQEFNSRMARAWTNALSDQTYVKDPETSEIFRVHKRVWETGEFWRDPVWGDILGGVERGSELERLLREEGWRPLQQSLEGFPEQW</sequence>
<dbReference type="RefSeq" id="WP_259097934.1">
    <property type="nucleotide sequence ID" value="NZ_CP130454.1"/>
</dbReference>
<name>A0ABT2EQB1_9BACT</name>
<gene>
    <name evidence="1" type="ORF">M2350_002565</name>
</gene>
<comment type="caution">
    <text evidence="1">The sequence shown here is derived from an EMBL/GenBank/DDBJ whole genome shotgun (WGS) entry which is preliminary data.</text>
</comment>